<accession>A0ABP6XI18</accession>
<proteinExistence type="predicted"/>
<organism evidence="1 2">
    <name type="scientific">Nonomuraea rosea</name>
    <dbReference type="NCBI Taxonomy" id="638574"/>
    <lineage>
        <taxon>Bacteria</taxon>
        <taxon>Bacillati</taxon>
        <taxon>Actinomycetota</taxon>
        <taxon>Actinomycetes</taxon>
        <taxon>Streptosporangiales</taxon>
        <taxon>Streptosporangiaceae</taxon>
        <taxon>Nonomuraea</taxon>
    </lineage>
</organism>
<evidence type="ECO:0000313" key="2">
    <source>
        <dbReference type="Proteomes" id="UP001500630"/>
    </source>
</evidence>
<protein>
    <recommendedName>
        <fullName evidence="3">WXG100 family type VII secretion target</fullName>
    </recommendedName>
</protein>
<dbReference type="Proteomes" id="UP001500630">
    <property type="component" value="Unassembled WGS sequence"/>
</dbReference>
<sequence length="123" mass="13416">MSGPRDQVLIDWKSIRELAALFDELGDDVVGLKRAAASLSSTSGLVGGDEEGRAFAEWYADGFDSLAGSMTRIAEQNFTWAGNLRDFDKLWDYLEHKIISTLPEIPDIPEPPIPQAPPRGVGA</sequence>
<name>A0ABP6XI18_9ACTN</name>
<gene>
    <name evidence="1" type="ORF">GCM10022419_054200</name>
</gene>
<reference evidence="2" key="1">
    <citation type="journal article" date="2019" name="Int. J. Syst. Evol. Microbiol.">
        <title>The Global Catalogue of Microorganisms (GCM) 10K type strain sequencing project: providing services to taxonomists for standard genome sequencing and annotation.</title>
        <authorList>
            <consortium name="The Broad Institute Genomics Platform"/>
            <consortium name="The Broad Institute Genome Sequencing Center for Infectious Disease"/>
            <person name="Wu L."/>
            <person name="Ma J."/>
        </authorList>
    </citation>
    <scope>NUCLEOTIDE SEQUENCE [LARGE SCALE GENOMIC DNA]</scope>
    <source>
        <strain evidence="2">JCM 17326</strain>
    </source>
</reference>
<evidence type="ECO:0000313" key="1">
    <source>
        <dbReference type="EMBL" id="GAA3566693.1"/>
    </source>
</evidence>
<comment type="caution">
    <text evidence="1">The sequence shown here is derived from an EMBL/GenBank/DDBJ whole genome shotgun (WGS) entry which is preliminary data.</text>
</comment>
<dbReference type="RefSeq" id="WP_345565971.1">
    <property type="nucleotide sequence ID" value="NZ_BAABDQ010000012.1"/>
</dbReference>
<dbReference type="EMBL" id="BAABDQ010000012">
    <property type="protein sequence ID" value="GAA3566693.1"/>
    <property type="molecule type" value="Genomic_DNA"/>
</dbReference>
<evidence type="ECO:0008006" key="3">
    <source>
        <dbReference type="Google" id="ProtNLM"/>
    </source>
</evidence>
<keyword evidence="2" id="KW-1185">Reference proteome</keyword>